<dbReference type="Pfam" id="PF15871">
    <property type="entry name" value="JMY"/>
    <property type="match status" value="1"/>
</dbReference>
<dbReference type="AlphaFoldDB" id="A0AAX6PIK4"/>
<feature type="region of interest" description="Disordered" evidence="8">
    <location>
        <begin position="601"/>
        <end position="684"/>
    </location>
</feature>
<reference evidence="11" key="1">
    <citation type="submission" date="2025-08" db="UniProtKB">
        <authorList>
            <consortium name="RefSeq"/>
        </authorList>
    </citation>
    <scope>IDENTIFICATION</scope>
</reference>
<protein>
    <submittedName>
        <fullName evidence="11">WASP homolog-associated protein with actin, membranes and microtubules</fullName>
    </submittedName>
</protein>
<dbReference type="Proteomes" id="UP000694906">
    <property type="component" value="Unplaced"/>
</dbReference>
<evidence type="ECO:0000259" key="9">
    <source>
        <dbReference type="PROSITE" id="PS51082"/>
    </source>
</evidence>
<feature type="region of interest" description="Disordered" evidence="8">
    <location>
        <begin position="541"/>
        <end position="581"/>
    </location>
</feature>
<comment type="subcellular location">
    <subcellularLocation>
        <location evidence="1">Cytoplasmic vesicle membrane</location>
    </subcellularLocation>
</comment>
<feature type="compositionally biased region" description="Pro residues" evidence="8">
    <location>
        <begin position="612"/>
        <end position="637"/>
    </location>
</feature>
<dbReference type="Pfam" id="PF15920">
    <property type="entry name" value="WHAMM-JMY_N"/>
    <property type="match status" value="1"/>
</dbReference>
<name>A0AAX6PIK4_HETGA</name>
<proteinExistence type="predicted"/>
<dbReference type="InterPro" id="IPR003124">
    <property type="entry name" value="WH2_dom"/>
</dbReference>
<dbReference type="GO" id="GO:0034314">
    <property type="term" value="P:Arp2/3 complex-mediated actin nucleation"/>
    <property type="evidence" value="ECO:0007669"/>
    <property type="project" value="TreeGrafter"/>
</dbReference>
<evidence type="ECO:0000256" key="4">
    <source>
        <dbReference type="ARBA" id="ARBA00023136"/>
    </source>
</evidence>
<feature type="compositionally biased region" description="Basic and acidic residues" evidence="8">
    <location>
        <begin position="733"/>
        <end position="751"/>
    </location>
</feature>
<evidence type="ECO:0000313" key="11">
    <source>
        <dbReference type="RefSeq" id="XP_004852916.1"/>
    </source>
</evidence>
<evidence type="ECO:0000256" key="2">
    <source>
        <dbReference type="ARBA" id="ARBA00022490"/>
    </source>
</evidence>
<dbReference type="PANTHER" id="PTHR23330">
    <property type="entry name" value="P300 TRANSCRIPTIONAL COFACTOR JMY-RELATED"/>
    <property type="match status" value="1"/>
</dbReference>
<dbReference type="GO" id="GO:0071933">
    <property type="term" value="F:Arp2/3 complex binding"/>
    <property type="evidence" value="ECO:0007669"/>
    <property type="project" value="TreeGrafter"/>
</dbReference>
<dbReference type="KEGG" id="hgl:101702428"/>
<dbReference type="InterPro" id="IPR031738">
    <property type="entry name" value="JMY/WHAMM"/>
</dbReference>
<sequence>MEDEQPDSLDGWVPLREDLFAEPERRRLRFLVAWNEAERQFAVTCHDRSAAGRARDWAGLLSAAGLRGAHRQLAALGPGLERLFPELPAGLAAPRGVGDVLWELVWPARPAALSEAALRELCAGLERYLDAAAEACGGDTVRDALFPGAVAADDSESLSAFRTRKLRARKAEASARLRQVLQGHGKTNIMVALMKLYQEEDEAYQELVLTATVFFQYLLKPLRDRRERATSSKLNILKSLDEDELGPQRVATLQKEAQKWTSQAEEAVASIQDITVDYFKETVKALTEMQKQMEEDSKRFGQAAWATAAPRLEKLKLMVARETLQLMRARELCLNHRRAEIQRKMEELPEQEKKTMHVVDELEIQYYEIQLELYEVKFEILKNEEILLITQLDSVKRLIKEKQDEVVYYDTCESPEELQVLSWAVELRDRENAEMKELTLQRRQLEMQRGRICTRRARLRNRKDQCKENHHLRLQQAEKNVQYLHEHHSIQMKRDKIKEEEQKKKEWINQERQKTLQRLRAYKAKCPARSALQTSASELAAPNLPGDLSQQLPSPASQPGTAILPPSRKTRRAPPFSEVSHMECQECPGNIPVQIFVPAGHQTHSRSSEELSPPPQPPSPPPPPPLPPPPPPLPPLSARPSYSQAAIHQNPGPRTSVDDDQPHPLVCESTAENSRGSLEILSGPGSMDEVLASLRHGRTCLQKTEVPTLPRPHASVNEDILVAIRQGVKLKKVHQDPDPGRSTKPASDLERSIKAALQRIKRVSADSEDSDEQNPGQWDS</sequence>
<feature type="domain" description="WH2" evidence="9">
    <location>
        <begin position="716"/>
        <end position="733"/>
    </location>
</feature>
<accession>A0AAX6PIK4</accession>
<feature type="compositionally biased region" description="Polar residues" evidence="8">
    <location>
        <begin position="548"/>
        <end position="560"/>
    </location>
</feature>
<evidence type="ECO:0000313" key="10">
    <source>
        <dbReference type="Proteomes" id="UP000694906"/>
    </source>
</evidence>
<organism evidence="10 11">
    <name type="scientific">Heterocephalus glaber</name>
    <name type="common">Naked mole rat</name>
    <dbReference type="NCBI Taxonomy" id="10181"/>
    <lineage>
        <taxon>Eukaryota</taxon>
        <taxon>Metazoa</taxon>
        <taxon>Chordata</taxon>
        <taxon>Craniata</taxon>
        <taxon>Vertebrata</taxon>
        <taxon>Euteleostomi</taxon>
        <taxon>Mammalia</taxon>
        <taxon>Eutheria</taxon>
        <taxon>Euarchontoglires</taxon>
        <taxon>Glires</taxon>
        <taxon>Rodentia</taxon>
        <taxon>Hystricomorpha</taxon>
        <taxon>Bathyergidae</taxon>
        <taxon>Heterocephalus</taxon>
    </lineage>
</organism>
<evidence type="ECO:0000256" key="1">
    <source>
        <dbReference type="ARBA" id="ARBA00004156"/>
    </source>
</evidence>
<dbReference type="PROSITE" id="PS51082">
    <property type="entry name" value="WH2"/>
    <property type="match status" value="1"/>
</dbReference>
<evidence type="ECO:0000256" key="7">
    <source>
        <dbReference type="SAM" id="Coils"/>
    </source>
</evidence>
<dbReference type="GO" id="GO:0006888">
    <property type="term" value="P:endoplasmic reticulum to Golgi vesicle-mediated transport"/>
    <property type="evidence" value="ECO:0007669"/>
    <property type="project" value="TreeGrafter"/>
</dbReference>
<keyword evidence="5" id="KW-0009">Actin-binding</keyword>
<dbReference type="GO" id="GO:0033116">
    <property type="term" value="C:endoplasmic reticulum-Golgi intermediate compartment membrane"/>
    <property type="evidence" value="ECO:0007669"/>
    <property type="project" value="TreeGrafter"/>
</dbReference>
<keyword evidence="6" id="KW-0968">Cytoplasmic vesicle</keyword>
<dbReference type="GO" id="GO:0030659">
    <property type="term" value="C:cytoplasmic vesicle membrane"/>
    <property type="evidence" value="ECO:0007669"/>
    <property type="project" value="UniProtKB-SubCell"/>
</dbReference>
<keyword evidence="4" id="KW-0472">Membrane</keyword>
<evidence type="ECO:0000256" key="8">
    <source>
        <dbReference type="SAM" id="MobiDB-lite"/>
    </source>
</evidence>
<dbReference type="CTD" id="123720"/>
<dbReference type="RefSeq" id="XP_004852916.1">
    <property type="nucleotide sequence ID" value="XM_004852859.3"/>
</dbReference>
<evidence type="ECO:0000256" key="6">
    <source>
        <dbReference type="ARBA" id="ARBA00023329"/>
    </source>
</evidence>
<dbReference type="GO" id="GO:0003779">
    <property type="term" value="F:actin binding"/>
    <property type="evidence" value="ECO:0007669"/>
    <property type="project" value="UniProtKB-KW"/>
</dbReference>
<dbReference type="InterPro" id="IPR031808">
    <property type="entry name" value="JMY/WHAMM_N"/>
</dbReference>
<keyword evidence="3 7" id="KW-0175">Coiled coil</keyword>
<evidence type="ECO:0000256" key="3">
    <source>
        <dbReference type="ARBA" id="ARBA00023054"/>
    </source>
</evidence>
<dbReference type="GeneID" id="101702428"/>
<keyword evidence="10" id="KW-1185">Reference proteome</keyword>
<dbReference type="PANTHER" id="PTHR23330:SF6">
    <property type="entry name" value="WASP HOMOLOG-ASSOCIATED PROTEIN WITH ACTIN, MEMBRANES AND MICROTUBULES"/>
    <property type="match status" value="1"/>
</dbReference>
<feature type="coiled-coil region" evidence="7">
    <location>
        <begin position="490"/>
        <end position="517"/>
    </location>
</feature>
<feature type="region of interest" description="Disordered" evidence="8">
    <location>
        <begin position="731"/>
        <end position="751"/>
    </location>
</feature>
<gene>
    <name evidence="11" type="primary">Whamm</name>
</gene>
<evidence type="ECO:0000256" key="5">
    <source>
        <dbReference type="ARBA" id="ARBA00023203"/>
    </source>
</evidence>
<keyword evidence="2" id="KW-0963">Cytoplasm</keyword>
<feature type="region of interest" description="Disordered" evidence="8">
    <location>
        <begin position="761"/>
        <end position="780"/>
    </location>
</feature>